<keyword evidence="2" id="KW-1185">Reference proteome</keyword>
<protein>
    <submittedName>
        <fullName evidence="1">Uncharacterized protein</fullName>
    </submittedName>
</protein>
<accession>A0ABU8JAV2</accession>
<reference evidence="1 2" key="1">
    <citation type="journal article" date="2014" name="Int. J. Syst. Evol. Microbiol.">
        <title>Fulvimonas yonginensis sp. nov., isolated from greenhouse soil, and emended description of the genus Fulvimonas.</title>
        <authorList>
            <person name="Ahn J.H."/>
            <person name="Kim S.J."/>
            <person name="Weon H.Y."/>
            <person name="Hong S.B."/>
            <person name="Seok S.J."/>
            <person name="Kwon S.W."/>
        </authorList>
    </citation>
    <scope>NUCLEOTIDE SEQUENCE [LARGE SCALE GENOMIC DNA]</scope>
    <source>
        <strain evidence="1 2">KACC 16952</strain>
    </source>
</reference>
<proteinExistence type="predicted"/>
<evidence type="ECO:0000313" key="2">
    <source>
        <dbReference type="Proteomes" id="UP001381174"/>
    </source>
</evidence>
<comment type="caution">
    <text evidence="1">The sequence shown here is derived from an EMBL/GenBank/DDBJ whole genome shotgun (WGS) entry which is preliminary data.</text>
</comment>
<sequence>MSKTIGQLDPAAALDGTETVEVEQAGVSARTTVDDIAARAGAASVGRLAGINDQTGTAYTVAAADAGKDIRCTNAAAIALNLDIEATSGITAGFWCLFSQGGAGAVTATALAGVDLRAPNGAATTQQDDPRGLEYLGGDVWRVL</sequence>
<dbReference type="Proteomes" id="UP001381174">
    <property type="component" value="Unassembled WGS sequence"/>
</dbReference>
<dbReference type="RefSeq" id="WP_336807041.1">
    <property type="nucleotide sequence ID" value="NZ_JBBBNY010000003.1"/>
</dbReference>
<organism evidence="1 2">
    <name type="scientific">Fulvimonas yonginensis</name>
    <dbReference type="NCBI Taxonomy" id="1495200"/>
    <lineage>
        <taxon>Bacteria</taxon>
        <taxon>Pseudomonadati</taxon>
        <taxon>Pseudomonadota</taxon>
        <taxon>Gammaproteobacteria</taxon>
        <taxon>Lysobacterales</taxon>
        <taxon>Rhodanobacteraceae</taxon>
        <taxon>Fulvimonas</taxon>
    </lineage>
</organism>
<evidence type="ECO:0000313" key="1">
    <source>
        <dbReference type="EMBL" id="MEI7036425.1"/>
    </source>
</evidence>
<name>A0ABU8JAV2_9GAMM</name>
<gene>
    <name evidence="1" type="ORF">WAT24_06615</name>
</gene>
<dbReference type="EMBL" id="JBBBNY010000003">
    <property type="protein sequence ID" value="MEI7036425.1"/>
    <property type="molecule type" value="Genomic_DNA"/>
</dbReference>